<feature type="non-terminal residue" evidence="1">
    <location>
        <position position="85"/>
    </location>
</feature>
<protein>
    <submittedName>
        <fullName evidence="1">Uncharacterized protein</fullName>
    </submittedName>
</protein>
<gene>
    <name evidence="1" type="ORF">KDM89_22115</name>
</gene>
<accession>A0A941DVR4</accession>
<organism evidence="1 2">
    <name type="scientific">Undibacterium luofuense</name>
    <dbReference type="NCBI Taxonomy" id="2828733"/>
    <lineage>
        <taxon>Bacteria</taxon>
        <taxon>Pseudomonadati</taxon>
        <taxon>Pseudomonadota</taxon>
        <taxon>Betaproteobacteria</taxon>
        <taxon>Burkholderiales</taxon>
        <taxon>Oxalobacteraceae</taxon>
        <taxon>Undibacterium</taxon>
    </lineage>
</organism>
<comment type="caution">
    <text evidence="1">The sequence shown here is derived from an EMBL/GenBank/DDBJ whole genome shotgun (WGS) entry which is preliminary data.</text>
</comment>
<name>A0A941DVR4_9BURK</name>
<dbReference type="EMBL" id="JAGSPN010000666">
    <property type="protein sequence ID" value="MBR7784831.1"/>
    <property type="molecule type" value="Genomic_DNA"/>
</dbReference>
<reference evidence="1" key="1">
    <citation type="submission" date="2021-04" db="EMBL/GenBank/DDBJ databases">
        <title>novel species isolated from subtropical streams in China.</title>
        <authorList>
            <person name="Lu H."/>
        </authorList>
    </citation>
    <scope>NUCLEOTIDE SEQUENCE</scope>
    <source>
        <strain evidence="1">LFS511W</strain>
    </source>
</reference>
<dbReference type="Proteomes" id="UP000680067">
    <property type="component" value="Unassembled WGS sequence"/>
</dbReference>
<proteinExistence type="predicted"/>
<evidence type="ECO:0000313" key="1">
    <source>
        <dbReference type="EMBL" id="MBR7784831.1"/>
    </source>
</evidence>
<keyword evidence="2" id="KW-1185">Reference proteome</keyword>
<dbReference type="AlphaFoldDB" id="A0A941DVR4"/>
<dbReference type="RefSeq" id="WP_212689885.1">
    <property type="nucleotide sequence ID" value="NZ_JAGSPN010000666.1"/>
</dbReference>
<evidence type="ECO:0000313" key="2">
    <source>
        <dbReference type="Proteomes" id="UP000680067"/>
    </source>
</evidence>
<sequence>MQHQVSQCLLGANLTTEDQHSFFLEYWYDGSARSQSDWQQWLQHNQRLQVIARQAEWQTAAAANLAWQNTAFNAASNLRRHNLFA</sequence>